<dbReference type="Gene3D" id="3.40.50.150">
    <property type="entry name" value="Vaccinia Virus protein VP39"/>
    <property type="match status" value="1"/>
</dbReference>
<dbReference type="AlphaFoldDB" id="A0A9Q8Q1B9"/>
<dbReference type="PANTHER" id="PTHR43036">
    <property type="entry name" value="OSJNBB0011N17.9 PROTEIN"/>
    <property type="match status" value="1"/>
</dbReference>
<evidence type="ECO:0000313" key="1">
    <source>
        <dbReference type="EMBL" id="UNH30239.1"/>
    </source>
</evidence>
<dbReference type="GO" id="GO:0008757">
    <property type="term" value="F:S-adenosylmethionine-dependent methyltransferase activity"/>
    <property type="evidence" value="ECO:0007669"/>
    <property type="project" value="InterPro"/>
</dbReference>
<dbReference type="RefSeq" id="WP_047256409.1">
    <property type="nucleotide sequence ID" value="NZ_CAWMFK010000015.1"/>
</dbReference>
<gene>
    <name evidence="1" type="ORF">MNY72_12950</name>
</gene>
<dbReference type="InterPro" id="IPR013216">
    <property type="entry name" value="Methyltransf_11"/>
</dbReference>
<dbReference type="EMBL" id="CP093245">
    <property type="protein sequence ID" value="UNH30239.1"/>
    <property type="molecule type" value="Genomic_DNA"/>
</dbReference>
<organism evidence="1 2">
    <name type="scientific">Moellerella wisconsensis</name>
    <dbReference type="NCBI Taxonomy" id="158849"/>
    <lineage>
        <taxon>Bacteria</taxon>
        <taxon>Pseudomonadati</taxon>
        <taxon>Pseudomonadota</taxon>
        <taxon>Gammaproteobacteria</taxon>
        <taxon>Enterobacterales</taxon>
        <taxon>Morganellaceae</taxon>
        <taxon>Moellerella</taxon>
    </lineage>
</organism>
<dbReference type="Pfam" id="PF08241">
    <property type="entry name" value="Methyltransf_11"/>
    <property type="match status" value="1"/>
</dbReference>
<dbReference type="GO" id="GO:0032259">
    <property type="term" value="P:methylation"/>
    <property type="evidence" value="ECO:0007669"/>
    <property type="project" value="UniProtKB-KW"/>
</dbReference>
<keyword evidence="1" id="KW-0808">Transferase</keyword>
<dbReference type="PANTHER" id="PTHR43036:SF2">
    <property type="entry name" value="OS04G0481300 PROTEIN"/>
    <property type="match status" value="1"/>
</dbReference>
<accession>A0A9Q8Q1B9</accession>
<dbReference type="InterPro" id="IPR029063">
    <property type="entry name" value="SAM-dependent_MTases_sf"/>
</dbReference>
<proteinExistence type="predicted"/>
<evidence type="ECO:0000313" key="2">
    <source>
        <dbReference type="Proteomes" id="UP000829116"/>
    </source>
</evidence>
<protein>
    <submittedName>
        <fullName evidence="1">Class I SAM-dependent methyltransferase</fullName>
    </submittedName>
</protein>
<dbReference type="SUPFAM" id="SSF53335">
    <property type="entry name" value="S-adenosyl-L-methionine-dependent methyltransferases"/>
    <property type="match status" value="1"/>
</dbReference>
<dbReference type="Proteomes" id="UP000829116">
    <property type="component" value="Chromosome"/>
</dbReference>
<sequence length="238" mass="27764">MKSARIKKKIKMPVSWSDIYFGEQYRLALEYQLQPWLAKIYGFHLLKLGHLSTEIQTEECMISHQFSMGNNDPRFNVIGDPYALPFDNKSIDACLMVNMLSYSEDPHWLLRGVDRVLVDDGWLIISEFNPFSLIGMAKCIPVLRKQPPFNSRMFPSWRIYDWLSVLNYEIFYLTHCQLLPWHHPESWLNHHIKGIGTLSIIVARKRTCPLTPTCLKFSRSNMKIGNALGVTKSMKKRD</sequence>
<name>A0A9Q8Q1B9_9GAMM</name>
<reference evidence="1" key="1">
    <citation type="submission" date="2022-03" db="EMBL/GenBank/DDBJ databases">
        <title>ESBL-producing Moellerella wisconsensis and Escherichia marmotae isolated from wild game meat.</title>
        <authorList>
            <person name="Biggel M."/>
        </authorList>
    </citation>
    <scope>NUCLEOTIDE SEQUENCE</scope>
    <source>
        <strain evidence="1">W51</strain>
    </source>
</reference>
<keyword evidence="1" id="KW-0489">Methyltransferase</keyword>